<reference evidence="2" key="1">
    <citation type="journal article" date="2021" name="Genome Biol. Evol.">
        <title>The assembled and annotated genome of the fairy-ring fungus Marasmius oreades.</title>
        <authorList>
            <person name="Hiltunen M."/>
            <person name="Ament-Velasquez S.L."/>
            <person name="Johannesson H."/>
        </authorList>
    </citation>
    <scope>NUCLEOTIDE SEQUENCE</scope>
    <source>
        <strain evidence="2">03SP1</strain>
    </source>
</reference>
<evidence type="ECO:0000313" key="2">
    <source>
        <dbReference type="EMBL" id="KAG7087663.1"/>
    </source>
</evidence>
<dbReference type="RefSeq" id="XP_043004134.1">
    <property type="nucleotide sequence ID" value="XM_043158779.1"/>
</dbReference>
<proteinExistence type="predicted"/>
<gene>
    <name evidence="2" type="ORF">E1B28_013611</name>
</gene>
<evidence type="ECO:0000313" key="3">
    <source>
        <dbReference type="Proteomes" id="UP001049176"/>
    </source>
</evidence>
<keyword evidence="3" id="KW-1185">Reference proteome</keyword>
<accession>A0A9P7UMZ1</accession>
<dbReference type="AlphaFoldDB" id="A0A9P7UMZ1"/>
<evidence type="ECO:0000259" key="1">
    <source>
        <dbReference type="Pfam" id="PF20151"/>
    </source>
</evidence>
<name>A0A9P7UMZ1_9AGAR</name>
<dbReference type="OrthoDB" id="2638860at2759"/>
<dbReference type="KEGG" id="more:E1B28_013611"/>
<dbReference type="Proteomes" id="UP001049176">
    <property type="component" value="Chromosome 9"/>
</dbReference>
<dbReference type="InterPro" id="IPR045340">
    <property type="entry name" value="DUF6533"/>
</dbReference>
<sequence>MEEQEYPLPLIAQHLRASIYVSAAGLVMLIYDHILTFSDEVELIWRARWTTPKALFLILRYFVPPTLIIHMHQFSGLSDAGVNNTVRLQSCSLILLNSHPPPPAVLQSMVQCLCYSWYRYDGDRKLWVIAKMSSERLKAERPLHSPRHPSPMEPLATQQTPYLFDLSTLLVNTSRTPGMCGGCHSQSRQRTTIF</sequence>
<protein>
    <recommendedName>
        <fullName evidence="1">DUF6533 domain-containing protein</fullName>
    </recommendedName>
</protein>
<feature type="domain" description="DUF6533" evidence="1">
    <location>
        <begin position="20"/>
        <end position="64"/>
    </location>
</feature>
<organism evidence="2 3">
    <name type="scientific">Marasmius oreades</name>
    <name type="common">fairy-ring Marasmius</name>
    <dbReference type="NCBI Taxonomy" id="181124"/>
    <lineage>
        <taxon>Eukaryota</taxon>
        <taxon>Fungi</taxon>
        <taxon>Dikarya</taxon>
        <taxon>Basidiomycota</taxon>
        <taxon>Agaricomycotina</taxon>
        <taxon>Agaricomycetes</taxon>
        <taxon>Agaricomycetidae</taxon>
        <taxon>Agaricales</taxon>
        <taxon>Marasmiineae</taxon>
        <taxon>Marasmiaceae</taxon>
        <taxon>Marasmius</taxon>
    </lineage>
</organism>
<dbReference type="EMBL" id="CM032189">
    <property type="protein sequence ID" value="KAG7087663.1"/>
    <property type="molecule type" value="Genomic_DNA"/>
</dbReference>
<comment type="caution">
    <text evidence="2">The sequence shown here is derived from an EMBL/GenBank/DDBJ whole genome shotgun (WGS) entry which is preliminary data.</text>
</comment>
<dbReference type="GeneID" id="66082686"/>
<dbReference type="Pfam" id="PF20151">
    <property type="entry name" value="DUF6533"/>
    <property type="match status" value="1"/>
</dbReference>